<dbReference type="InterPro" id="IPR037185">
    <property type="entry name" value="EmrE-like"/>
</dbReference>
<evidence type="ECO:0000256" key="2">
    <source>
        <dbReference type="ARBA" id="ARBA00022692"/>
    </source>
</evidence>
<evidence type="ECO:0000313" key="9">
    <source>
        <dbReference type="Proteomes" id="UP001497453"/>
    </source>
</evidence>
<dbReference type="InterPro" id="IPR004853">
    <property type="entry name" value="Sugar_P_trans_dom"/>
</dbReference>
<feature type="transmembrane region" description="Helical" evidence="6">
    <location>
        <begin position="285"/>
        <end position="301"/>
    </location>
</feature>
<evidence type="ECO:0000256" key="6">
    <source>
        <dbReference type="SAM" id="Phobius"/>
    </source>
</evidence>
<evidence type="ECO:0000256" key="4">
    <source>
        <dbReference type="ARBA" id="ARBA00023136"/>
    </source>
</evidence>
<feature type="transmembrane region" description="Helical" evidence="6">
    <location>
        <begin position="475"/>
        <end position="496"/>
    </location>
</feature>
<dbReference type="InterPro" id="IPR050186">
    <property type="entry name" value="TPT_transporter"/>
</dbReference>
<evidence type="ECO:0000313" key="8">
    <source>
        <dbReference type="EMBL" id="CAL1709666.1"/>
    </source>
</evidence>
<feature type="domain" description="Sugar phosphate transporter" evidence="7">
    <location>
        <begin position="167"/>
        <end position="328"/>
    </location>
</feature>
<feature type="transmembrane region" description="Helical" evidence="6">
    <location>
        <begin position="502"/>
        <end position="520"/>
    </location>
</feature>
<dbReference type="SUPFAM" id="SSF103481">
    <property type="entry name" value="Multidrug resistance efflux transporter EmrE"/>
    <property type="match status" value="1"/>
</dbReference>
<feature type="transmembrane region" description="Helical" evidence="6">
    <location>
        <begin position="229"/>
        <end position="247"/>
    </location>
</feature>
<evidence type="ECO:0000256" key="3">
    <source>
        <dbReference type="ARBA" id="ARBA00022989"/>
    </source>
</evidence>
<dbReference type="Pfam" id="PF03151">
    <property type="entry name" value="TPT"/>
    <property type="match status" value="2"/>
</dbReference>
<feature type="domain" description="Sugar phosphate transporter" evidence="7">
    <location>
        <begin position="441"/>
        <end position="514"/>
    </location>
</feature>
<comment type="subcellular location">
    <subcellularLocation>
        <location evidence="1">Membrane</location>
        <topology evidence="1">Multi-pass membrane protein</topology>
    </subcellularLocation>
</comment>
<feature type="transmembrane region" description="Helical" evidence="6">
    <location>
        <begin position="195"/>
        <end position="217"/>
    </location>
</feature>
<feature type="transmembrane region" description="Helical" evidence="6">
    <location>
        <begin position="259"/>
        <end position="278"/>
    </location>
</feature>
<protein>
    <recommendedName>
        <fullName evidence="7">Sugar phosphate transporter domain-containing protein</fullName>
    </recommendedName>
</protein>
<keyword evidence="4 6" id="KW-0472">Membrane</keyword>
<dbReference type="EMBL" id="OZ037948">
    <property type="protein sequence ID" value="CAL1709666.1"/>
    <property type="molecule type" value="Genomic_DNA"/>
</dbReference>
<evidence type="ECO:0000256" key="5">
    <source>
        <dbReference type="SAM" id="MobiDB-lite"/>
    </source>
</evidence>
<feature type="transmembrane region" description="Helical" evidence="6">
    <location>
        <begin position="167"/>
        <end position="183"/>
    </location>
</feature>
<evidence type="ECO:0000256" key="1">
    <source>
        <dbReference type="ARBA" id="ARBA00004141"/>
    </source>
</evidence>
<feature type="transmembrane region" description="Helical" evidence="6">
    <location>
        <begin position="441"/>
        <end position="463"/>
    </location>
</feature>
<accession>A0ABP1DPA1</accession>
<keyword evidence="9" id="KW-1185">Reference proteome</keyword>
<organism evidence="8 9">
    <name type="scientific">Somion occarium</name>
    <dbReference type="NCBI Taxonomy" id="3059160"/>
    <lineage>
        <taxon>Eukaryota</taxon>
        <taxon>Fungi</taxon>
        <taxon>Dikarya</taxon>
        <taxon>Basidiomycota</taxon>
        <taxon>Agaricomycotina</taxon>
        <taxon>Agaricomycetes</taxon>
        <taxon>Polyporales</taxon>
        <taxon>Cerrenaceae</taxon>
        <taxon>Somion</taxon>
    </lineage>
</organism>
<dbReference type="Proteomes" id="UP001497453">
    <property type="component" value="Chromosome 5"/>
</dbReference>
<feature type="compositionally biased region" description="Basic residues" evidence="5">
    <location>
        <begin position="128"/>
        <end position="137"/>
    </location>
</feature>
<keyword evidence="2 6" id="KW-0812">Transmembrane</keyword>
<sequence>MNYFTGTDFLPKLDEHAFGLSHPQEILIHTEDSDEPDGPETFLLPKYAPLSSQPQKAVGNSFGLEDIIEVDEHPMLWTHPEEEYSSHLQRSPNQHSYFYSRAHSNHERTSTMRSPSLPMFCPHTSSTHPRRRDRKHSPSWFGSSVQPLLTSLSSPLLRRVRLANSQALWLALYFAFNLLLTLSNKSVLIDFPFPYTMTALHALCSTFGGFTLRWRGYYTSKPLKFRQEMVLAAFSVLYAVNIAVSNVSLNMVTVPFHQVVRAVTPVFTIILSAVLLDARTARMKVTSLAPLILGVAFATYGDYYFTTWGLCLTLLGTVLAALKTIYTNILQSSTHITPASPILLKSIPTLFALRRYLIPPTLGLHPLDLLMRMSPLAFIQCVIYAQVTGELDRLRHFGRPYGFDGLASVSHESYMNSTQTSSNYLAQALDYPGPLIGGLSWSHILVLLVNGGVAFGLNVVSFTANGKVGALSMTVAANVKQVLTILFAVSMFNLTITPTNAVGIILTLLGGAWYATVEYTEKKARSTRR</sequence>
<reference evidence="9" key="1">
    <citation type="submission" date="2024-04" db="EMBL/GenBank/DDBJ databases">
        <authorList>
            <person name="Shaw F."/>
            <person name="Minotto A."/>
        </authorList>
    </citation>
    <scope>NUCLEOTIDE SEQUENCE [LARGE SCALE GENOMIC DNA]</scope>
</reference>
<feature type="region of interest" description="Disordered" evidence="5">
    <location>
        <begin position="110"/>
        <end position="139"/>
    </location>
</feature>
<dbReference type="PANTHER" id="PTHR11132">
    <property type="entry name" value="SOLUTE CARRIER FAMILY 35"/>
    <property type="match status" value="1"/>
</dbReference>
<keyword evidence="3 6" id="KW-1133">Transmembrane helix</keyword>
<name>A0ABP1DPA1_9APHY</name>
<gene>
    <name evidence="8" type="ORF">GFSPODELE1_LOCUS7444</name>
</gene>
<proteinExistence type="predicted"/>
<evidence type="ECO:0000259" key="7">
    <source>
        <dbReference type="Pfam" id="PF03151"/>
    </source>
</evidence>